<dbReference type="Pfam" id="PF08209">
    <property type="entry name" value="Sgf11"/>
    <property type="match status" value="1"/>
</dbReference>
<proteinExistence type="inferred from homology"/>
<dbReference type="GO" id="GO:0071819">
    <property type="term" value="C:DUBm complex"/>
    <property type="evidence" value="ECO:0007669"/>
    <property type="project" value="TreeGrafter"/>
</dbReference>
<evidence type="ECO:0000256" key="4">
    <source>
        <dbReference type="ARBA" id="ARBA00022833"/>
    </source>
</evidence>
<evidence type="ECO:0000256" key="11">
    <source>
        <dbReference type="SAM" id="MobiDB-lite"/>
    </source>
</evidence>
<evidence type="ECO:0000256" key="9">
    <source>
        <dbReference type="ARBA" id="ARBA00023242"/>
    </source>
</evidence>
<dbReference type="Proteomes" id="UP000054144">
    <property type="component" value="Unassembled WGS sequence"/>
</dbReference>
<evidence type="ECO:0000256" key="1">
    <source>
        <dbReference type="ARBA" id="ARBA00004123"/>
    </source>
</evidence>
<evidence type="ECO:0000256" key="7">
    <source>
        <dbReference type="ARBA" id="ARBA00023159"/>
    </source>
</evidence>
<keyword evidence="2" id="KW-0479">Metal-binding</keyword>
<evidence type="ECO:0000313" key="13">
    <source>
        <dbReference type="Proteomes" id="UP000054144"/>
    </source>
</evidence>
<dbReference type="GO" id="GO:0003713">
    <property type="term" value="F:transcription coactivator activity"/>
    <property type="evidence" value="ECO:0007669"/>
    <property type="project" value="TreeGrafter"/>
</dbReference>
<keyword evidence="13" id="KW-1185">Reference proteome</keyword>
<sequence length="397" mass="42032">MIALWSPPASSTFEHANVVDCASVFSATLVATTFEMPKSEKDEMLSILSKRIFSAMVDDLVMDAALQAHHDVAKSRAVCSVCNTRCGLGEPKICFRQQSLHQTYTPQAHASSPSTSQASCGPGTPSASASKATNGTGTPSSSKADNIIYVTCSNCSRQIASSRFAPHLSSCMGLASARRAAPRAVTKAKVPSEAGRSISPSDMGFSSDDDRPLKNKARFKSKQTDEAEFSLKKRKRPSSPLSSASPKKSKVVPDHSPASKARPISGLPKNGRLNNTNATSPAKVPSKLREMSTAPRKDASSRSSTSPISPAFPKSPVVSARAPVVNPNGLWQGGNNLFRPPTAQKGSPVQVPAISVQHYTMGQWNVLFDTLVREAHTKIDDDTGDETGSSTDTSDSG</sequence>
<reference evidence="12 13" key="1">
    <citation type="journal article" date="2015" name="Fungal Genet. Biol.">
        <title>Evolution of novel wood decay mechanisms in Agaricales revealed by the genome sequences of Fistulina hepatica and Cylindrobasidium torrendii.</title>
        <authorList>
            <person name="Floudas D."/>
            <person name="Held B.W."/>
            <person name="Riley R."/>
            <person name="Nagy L.G."/>
            <person name="Koehler G."/>
            <person name="Ransdell A.S."/>
            <person name="Younus H."/>
            <person name="Chow J."/>
            <person name="Chiniquy J."/>
            <person name="Lipzen A."/>
            <person name="Tritt A."/>
            <person name="Sun H."/>
            <person name="Haridas S."/>
            <person name="LaButti K."/>
            <person name="Ohm R.A."/>
            <person name="Kues U."/>
            <person name="Blanchette R.A."/>
            <person name="Grigoriev I.V."/>
            <person name="Minto R.E."/>
            <person name="Hibbett D.S."/>
        </authorList>
    </citation>
    <scope>NUCLEOTIDE SEQUENCE [LARGE SCALE GENOMIC DNA]</scope>
    <source>
        <strain evidence="12 13">ATCC 64428</strain>
    </source>
</reference>
<accession>A0A0D7AKS6</accession>
<keyword evidence="9" id="KW-0539">Nucleus</keyword>
<dbReference type="InterPro" id="IPR051078">
    <property type="entry name" value="SGF11"/>
</dbReference>
<feature type="compositionally biased region" description="Basic and acidic residues" evidence="11">
    <location>
        <begin position="222"/>
        <end position="231"/>
    </location>
</feature>
<keyword evidence="3" id="KW-0863">Zinc-finger</keyword>
<feature type="compositionally biased region" description="Basic and acidic residues" evidence="11">
    <location>
        <begin position="287"/>
        <end position="300"/>
    </location>
</feature>
<dbReference type="EMBL" id="KN881666">
    <property type="protein sequence ID" value="KIY51383.1"/>
    <property type="molecule type" value="Genomic_DNA"/>
</dbReference>
<dbReference type="InterPro" id="IPR013246">
    <property type="entry name" value="SAGA_su_Sgf11"/>
</dbReference>
<name>A0A0D7AKS6_9AGAR</name>
<dbReference type="OrthoDB" id="21557at2759"/>
<protein>
    <recommendedName>
        <fullName evidence="10">SAGA-associated factor 11</fullName>
    </recommendedName>
</protein>
<gene>
    <name evidence="12" type="ORF">FISHEDRAFT_71008</name>
</gene>
<keyword evidence="7 10" id="KW-0010">Activator</keyword>
<dbReference type="GO" id="GO:0008270">
    <property type="term" value="F:zinc ion binding"/>
    <property type="evidence" value="ECO:0007669"/>
    <property type="project" value="UniProtKB-KW"/>
</dbReference>
<evidence type="ECO:0000256" key="3">
    <source>
        <dbReference type="ARBA" id="ARBA00022771"/>
    </source>
</evidence>
<comment type="subcellular location">
    <subcellularLocation>
        <location evidence="1 10">Nucleus</location>
    </subcellularLocation>
</comment>
<evidence type="ECO:0000256" key="8">
    <source>
        <dbReference type="ARBA" id="ARBA00023163"/>
    </source>
</evidence>
<dbReference type="AlphaFoldDB" id="A0A0D7AKS6"/>
<dbReference type="PANTHER" id="PTHR46367">
    <property type="entry name" value="ATAXIN-7-LIKE PROTEIN 3"/>
    <property type="match status" value="1"/>
</dbReference>
<keyword evidence="6" id="KW-0805">Transcription regulation</keyword>
<evidence type="ECO:0000256" key="5">
    <source>
        <dbReference type="ARBA" id="ARBA00022853"/>
    </source>
</evidence>
<keyword evidence="4" id="KW-0862">Zinc</keyword>
<comment type="similarity">
    <text evidence="10">Belongs to the SGF11 family.</text>
</comment>
<feature type="region of interest" description="Disordered" evidence="11">
    <location>
        <begin position="177"/>
        <end position="317"/>
    </location>
</feature>
<dbReference type="GO" id="GO:0000124">
    <property type="term" value="C:SAGA complex"/>
    <property type="evidence" value="ECO:0007669"/>
    <property type="project" value="TreeGrafter"/>
</dbReference>
<evidence type="ECO:0000313" key="12">
    <source>
        <dbReference type="EMBL" id="KIY51383.1"/>
    </source>
</evidence>
<dbReference type="GO" id="GO:0006325">
    <property type="term" value="P:chromatin organization"/>
    <property type="evidence" value="ECO:0007669"/>
    <property type="project" value="UniProtKB-KW"/>
</dbReference>
<feature type="region of interest" description="Disordered" evidence="11">
    <location>
        <begin position="105"/>
        <end position="141"/>
    </location>
</feature>
<keyword evidence="8" id="KW-0804">Transcription</keyword>
<organism evidence="12 13">
    <name type="scientific">Fistulina hepatica ATCC 64428</name>
    <dbReference type="NCBI Taxonomy" id="1128425"/>
    <lineage>
        <taxon>Eukaryota</taxon>
        <taxon>Fungi</taxon>
        <taxon>Dikarya</taxon>
        <taxon>Basidiomycota</taxon>
        <taxon>Agaricomycotina</taxon>
        <taxon>Agaricomycetes</taxon>
        <taxon>Agaricomycetidae</taxon>
        <taxon>Agaricales</taxon>
        <taxon>Fistulinaceae</taxon>
        <taxon>Fistulina</taxon>
    </lineage>
</organism>
<keyword evidence="5" id="KW-0156">Chromatin regulator</keyword>
<dbReference type="PANTHER" id="PTHR46367:SF1">
    <property type="entry name" value="ATAXIN-7-LIKE PROTEIN 3"/>
    <property type="match status" value="1"/>
</dbReference>
<evidence type="ECO:0000256" key="10">
    <source>
        <dbReference type="RuleBase" id="RU261113"/>
    </source>
</evidence>
<dbReference type="Gene3D" id="3.30.160.60">
    <property type="entry name" value="Classic Zinc Finger"/>
    <property type="match status" value="1"/>
</dbReference>
<dbReference type="GO" id="GO:0006357">
    <property type="term" value="P:regulation of transcription by RNA polymerase II"/>
    <property type="evidence" value="ECO:0007669"/>
    <property type="project" value="TreeGrafter"/>
</dbReference>
<evidence type="ECO:0000256" key="6">
    <source>
        <dbReference type="ARBA" id="ARBA00023015"/>
    </source>
</evidence>
<evidence type="ECO:0000256" key="2">
    <source>
        <dbReference type="ARBA" id="ARBA00022723"/>
    </source>
</evidence>